<dbReference type="Pfam" id="PF02036">
    <property type="entry name" value="SCP2"/>
    <property type="match status" value="3"/>
</dbReference>
<dbReference type="InterPro" id="IPR057326">
    <property type="entry name" value="KR_dom"/>
</dbReference>
<dbReference type="GO" id="GO:0016491">
    <property type="term" value="F:oxidoreductase activity"/>
    <property type="evidence" value="ECO:0007669"/>
    <property type="project" value="UniProtKB-KW"/>
</dbReference>
<dbReference type="SMART" id="SM00822">
    <property type="entry name" value="PKS_KR"/>
    <property type="match status" value="1"/>
</dbReference>
<dbReference type="STRING" id="1192034.CAP_2601"/>
<dbReference type="GO" id="GO:0006635">
    <property type="term" value="P:fatty acid beta-oxidation"/>
    <property type="evidence" value="ECO:0007669"/>
    <property type="project" value="UniProtKB-UniPathway"/>
</dbReference>
<keyword evidence="4" id="KW-0276">Fatty acid metabolism</keyword>
<evidence type="ECO:0000256" key="3">
    <source>
        <dbReference type="ARBA" id="ARBA00006484"/>
    </source>
</evidence>
<evidence type="ECO:0000313" key="11">
    <source>
        <dbReference type="Proteomes" id="UP000019678"/>
    </source>
</evidence>
<evidence type="ECO:0000256" key="4">
    <source>
        <dbReference type="ARBA" id="ARBA00022832"/>
    </source>
</evidence>
<dbReference type="InterPro" id="IPR036527">
    <property type="entry name" value="SCP2_sterol-bd_dom_sf"/>
</dbReference>
<dbReference type="eggNOG" id="COG1028">
    <property type="taxonomic scope" value="Bacteria"/>
</dbReference>
<comment type="subcellular location">
    <subcellularLocation>
        <location evidence="1">Peroxisome</location>
    </subcellularLocation>
</comment>
<evidence type="ECO:0000259" key="9">
    <source>
        <dbReference type="SMART" id="SM00822"/>
    </source>
</evidence>
<evidence type="ECO:0000256" key="5">
    <source>
        <dbReference type="ARBA" id="ARBA00023002"/>
    </source>
</evidence>
<feature type="domain" description="Ketoreductase" evidence="9">
    <location>
        <begin position="19"/>
        <end position="212"/>
    </location>
</feature>
<keyword evidence="6" id="KW-0443">Lipid metabolism</keyword>
<dbReference type="Gene3D" id="3.40.50.720">
    <property type="entry name" value="NAD(P)-binding Rossmann-like Domain"/>
    <property type="match status" value="1"/>
</dbReference>
<evidence type="ECO:0000256" key="6">
    <source>
        <dbReference type="ARBA" id="ARBA00023098"/>
    </source>
</evidence>
<dbReference type="CDD" id="cd05353">
    <property type="entry name" value="hydroxyacyl-CoA-like_DH_SDR_c-like"/>
    <property type="match status" value="1"/>
</dbReference>
<evidence type="ECO:0000256" key="2">
    <source>
        <dbReference type="ARBA" id="ARBA00005005"/>
    </source>
</evidence>
<dbReference type="PANTHER" id="PTHR45024">
    <property type="entry name" value="DEHYDROGENASES, SHORT CHAIN"/>
    <property type="match status" value="1"/>
</dbReference>
<comment type="pathway">
    <text evidence="2">Lipid metabolism; fatty acid beta-oxidation.</text>
</comment>
<dbReference type="SUPFAM" id="SSF54637">
    <property type="entry name" value="Thioesterase/thiol ester dehydrase-isomerase"/>
    <property type="match status" value="2"/>
</dbReference>
<dbReference type="Proteomes" id="UP000019678">
    <property type="component" value="Unassembled WGS sequence"/>
</dbReference>
<evidence type="ECO:0000256" key="7">
    <source>
        <dbReference type="ARBA" id="ARBA00023140"/>
    </source>
</evidence>
<comment type="caution">
    <text evidence="10">The sequence shown here is derived from an EMBL/GenBank/DDBJ whole genome shotgun (WGS) entry which is preliminary data.</text>
</comment>
<protein>
    <submittedName>
        <fullName evidence="10">Putative short-chain dehydrogenase</fullName>
    </submittedName>
</protein>
<dbReference type="InterPro" id="IPR054357">
    <property type="entry name" value="MFE-2_N"/>
</dbReference>
<proteinExistence type="inferred from homology"/>
<evidence type="ECO:0000256" key="1">
    <source>
        <dbReference type="ARBA" id="ARBA00004275"/>
    </source>
</evidence>
<dbReference type="Pfam" id="PF22622">
    <property type="entry name" value="MFE-2_hydrat-2_N"/>
    <property type="match status" value="1"/>
</dbReference>
<dbReference type="GO" id="GO:0005737">
    <property type="term" value="C:cytoplasm"/>
    <property type="evidence" value="ECO:0007669"/>
    <property type="project" value="UniProtKB-ARBA"/>
</dbReference>
<evidence type="ECO:0000256" key="8">
    <source>
        <dbReference type="ARBA" id="ARBA00023239"/>
    </source>
</evidence>
<dbReference type="PRINTS" id="PR00081">
    <property type="entry name" value="GDHRDH"/>
</dbReference>
<dbReference type="InterPro" id="IPR051687">
    <property type="entry name" value="Peroxisomal_Beta-Oxidation"/>
</dbReference>
<dbReference type="PROSITE" id="PS00061">
    <property type="entry name" value="ADH_SHORT"/>
    <property type="match status" value="1"/>
</dbReference>
<keyword evidence="7" id="KW-0576">Peroxisome</keyword>
<dbReference type="SUPFAM" id="SSF51735">
    <property type="entry name" value="NAD(P)-binding Rossmann-fold domains"/>
    <property type="match status" value="1"/>
</dbReference>
<dbReference type="Pfam" id="PF00106">
    <property type="entry name" value="adh_short"/>
    <property type="match status" value="1"/>
</dbReference>
<accession>A0A017TIR3</accession>
<dbReference type="EMBL" id="ASRX01000002">
    <property type="protein sequence ID" value="EYF08740.1"/>
    <property type="molecule type" value="Genomic_DNA"/>
</dbReference>
<dbReference type="Gene3D" id="1.10.287.4290">
    <property type="match status" value="1"/>
</dbReference>
<dbReference type="FunFam" id="3.40.50.720:FF:000185">
    <property type="entry name" value="peroxisomal multifunctional enzyme type 2"/>
    <property type="match status" value="1"/>
</dbReference>
<dbReference type="Pfam" id="PF01575">
    <property type="entry name" value="MaoC_dehydratas"/>
    <property type="match status" value="1"/>
</dbReference>
<dbReference type="SUPFAM" id="SSF55718">
    <property type="entry name" value="SCP-like"/>
    <property type="match status" value="3"/>
</dbReference>
<dbReference type="UniPathway" id="UPA00659"/>
<dbReference type="AlphaFoldDB" id="A0A017TIR3"/>
<reference evidence="10 11" key="1">
    <citation type="submission" date="2013-05" db="EMBL/GenBank/DDBJ databases">
        <title>Genome assembly of Chondromyces apiculatus DSM 436.</title>
        <authorList>
            <person name="Sharma G."/>
            <person name="Khatri I."/>
            <person name="Kaur C."/>
            <person name="Mayilraj S."/>
            <person name="Subramanian S."/>
        </authorList>
    </citation>
    <scope>NUCLEOTIDE SEQUENCE [LARGE SCALE GENOMIC DNA]</scope>
    <source>
        <strain evidence="10 11">DSM 436</strain>
    </source>
</reference>
<dbReference type="InterPro" id="IPR036291">
    <property type="entry name" value="NAD(P)-bd_dom_sf"/>
</dbReference>
<dbReference type="Gene3D" id="3.10.129.10">
    <property type="entry name" value="Hotdog Thioesterase"/>
    <property type="match status" value="1"/>
</dbReference>
<comment type="similarity">
    <text evidence="3">Belongs to the short-chain dehydrogenases/reductases (SDR) family.</text>
</comment>
<dbReference type="PRINTS" id="PR00080">
    <property type="entry name" value="SDRFAMILY"/>
</dbReference>
<dbReference type="InterPro" id="IPR002539">
    <property type="entry name" value="MaoC-like_dom"/>
</dbReference>
<dbReference type="PANTHER" id="PTHR45024:SF2">
    <property type="entry name" value="SCP2 DOMAIN-CONTAINING PROTEIN"/>
    <property type="match status" value="1"/>
</dbReference>
<gene>
    <name evidence="10" type="ORF">CAP_2601</name>
</gene>
<keyword evidence="5" id="KW-0560">Oxidoreductase</keyword>
<organism evidence="10 11">
    <name type="scientific">Chondromyces apiculatus DSM 436</name>
    <dbReference type="NCBI Taxonomy" id="1192034"/>
    <lineage>
        <taxon>Bacteria</taxon>
        <taxon>Pseudomonadati</taxon>
        <taxon>Myxococcota</taxon>
        <taxon>Polyangia</taxon>
        <taxon>Polyangiales</taxon>
        <taxon>Polyangiaceae</taxon>
        <taxon>Chondromyces</taxon>
    </lineage>
</organism>
<dbReference type="InterPro" id="IPR002347">
    <property type="entry name" value="SDR_fam"/>
</dbReference>
<dbReference type="InterPro" id="IPR003033">
    <property type="entry name" value="SCP2_sterol-bd_dom"/>
</dbReference>
<evidence type="ECO:0000313" key="10">
    <source>
        <dbReference type="EMBL" id="EYF08740.1"/>
    </source>
</evidence>
<dbReference type="InterPro" id="IPR029069">
    <property type="entry name" value="HotDog_dom_sf"/>
</dbReference>
<dbReference type="eggNOG" id="COG2030">
    <property type="taxonomic scope" value="Bacteria"/>
</dbReference>
<name>A0A017TIR3_9BACT</name>
<dbReference type="CDD" id="cd03448">
    <property type="entry name" value="HDE_HSD"/>
    <property type="match status" value="1"/>
</dbReference>
<sequence length="1033" mass="110125">MRGSTREELMANELRFDGRVAIVTGAGGGLGRAHALLLASRGAKVVVNDLGGSMHGGGKNSAAADRVVEEIKAAGGEAAANYDSVEEGGRIVQAALDHFGRIDIVINNAGILRDVTFHKMTEEDWDLIYRVHVLGAFRVTHAAWPHLRDQGYGRIIMTASAAGIYGNFGQSNYGMAKLGLVGFANTLALEGQKRNVLVNTIAPLAGSRLTETVLPKEMIEALKPEFVSPLCAYLVHESSTENGGLFEVGGGFFAKLRWERTEGTTLRLGRPFTLEQIASRWDEITSFEKSTHPPTITASMQPVMNNLEAGPSKGGNDLIDVDLALGYEYPSLTSSYDERDLSLYALGVGAAADPLDDKDLRYVYELHRDGFLALPTFGVIPAMGALVEQYKQGTKAPGLNYGFERILHGEQYTEIRRPLPPHAKLTHRMRVKEIFDKGKNAVVITEVRSTDETGEELLYNEYASVVRGAGGWGGGRGPSAEVNTPPERAPDATITEKIGPNQALLYRLSGDVNPLHADPSFAENFGFPRPILHGLCTFGYAARHVLRALDIDPRLFKSIKVRFSDSVFPGETLITEMWKESATKVVFRAKVQERDKVVLSAAAIELYTEIPKPKAKAQAVSAAAVVPAAAQGGGSEDVFIAIHDYLEHNPESVAKTATVFQIKLASPESTWTLDFKNGKGAVVQGTTDAKPDVTLELSDADFIGMATGKLDPMKLYSGGQLKISGNIMASQKLGFLKKIDPEQAKAAVAAHRARKGGGAATTTGAAVVPAAAQGGGSEDVFIAIRDYLERNPESVAKTATVFQIKLASPESTWTLDFKNGKGAVAQGTTDAKPDVTLELSDADFIGMATGKLDPMKLYSGGQLKISGNIMASQKLGFLKKIDPEQAKAAVAAHRQRQAQSGATTTAAPAAAGAQSAAPAASTQVKDVLDQLQGVLGGRAKDINAIVQLKLTSPDQAWVLDFAEGRAELRPGEAKDAAATLTLAGEELVALVRGESPLSSLFQRGKVRVDGDVRVAKRLGLLEGLLAANAGKQS</sequence>
<dbReference type="RefSeq" id="WP_197040933.1">
    <property type="nucleotide sequence ID" value="NZ_ASRX01000002.1"/>
</dbReference>
<keyword evidence="11" id="KW-1185">Reference proteome</keyword>
<dbReference type="Gene3D" id="3.30.1050.10">
    <property type="entry name" value="SCP2 sterol-binding domain"/>
    <property type="match status" value="3"/>
</dbReference>
<dbReference type="InterPro" id="IPR020904">
    <property type="entry name" value="Sc_DH/Rdtase_CS"/>
</dbReference>
<dbReference type="GO" id="GO:0004300">
    <property type="term" value="F:enoyl-CoA hydratase activity"/>
    <property type="evidence" value="ECO:0007669"/>
    <property type="project" value="UniProtKB-ARBA"/>
</dbReference>
<keyword evidence="8" id="KW-0456">Lyase</keyword>